<dbReference type="InterPro" id="IPR029035">
    <property type="entry name" value="DHS-like_NAD/FAD-binding_dom"/>
</dbReference>
<dbReference type="Gene3D" id="3.30.1600.10">
    <property type="entry name" value="SIR2/SIRT2 'Small Domain"/>
    <property type="match status" value="1"/>
</dbReference>
<comment type="cofactor">
    <cofactor evidence="3">
        <name>Zn(2+)</name>
        <dbReference type="ChEBI" id="CHEBI:29105"/>
    </cofactor>
    <text evidence="3">Binds 1 zinc ion per subunit.</text>
</comment>
<reference evidence="6 7" key="1">
    <citation type="submission" date="2015-03" db="EMBL/GenBank/DDBJ databases">
        <title>Genome sequencing of Methylobacterium aquaticum DSM16371 type strain.</title>
        <authorList>
            <person name="Chaudhry V."/>
            <person name="Patil P.B."/>
        </authorList>
    </citation>
    <scope>NUCLEOTIDE SEQUENCE [LARGE SCALE GENOMIC DNA]</scope>
    <source>
        <strain evidence="6 7">DSM 16371</strain>
    </source>
</reference>
<dbReference type="PANTHER" id="PTHR11085:SF4">
    <property type="entry name" value="NAD-DEPENDENT PROTEIN DEACYLASE"/>
    <property type="match status" value="1"/>
</dbReference>
<keyword evidence="3 4" id="KW-0862">Zinc</keyword>
<dbReference type="InterPro" id="IPR026590">
    <property type="entry name" value="Ssirtuin_cat_dom"/>
</dbReference>
<evidence type="ECO:0000313" key="7">
    <source>
        <dbReference type="Proteomes" id="UP000035929"/>
    </source>
</evidence>
<dbReference type="GO" id="GO:0070403">
    <property type="term" value="F:NAD+ binding"/>
    <property type="evidence" value="ECO:0007669"/>
    <property type="project" value="UniProtKB-UniRule"/>
</dbReference>
<feature type="binding site" evidence="3">
    <location>
        <position position="62"/>
    </location>
    <ligand>
        <name>substrate</name>
    </ligand>
</feature>
<dbReference type="GO" id="GO:0036054">
    <property type="term" value="F:protein-malonyllysine demalonylase activity"/>
    <property type="evidence" value="ECO:0007669"/>
    <property type="project" value="InterPro"/>
</dbReference>
<dbReference type="PATRIC" id="fig|270351.6.peg.171"/>
<comment type="catalytic activity">
    <reaction evidence="3">
        <text>N(6)-succinyl-L-lysyl-[protein] + NAD(+) + H2O = 2''-O-succinyl-ADP-D-ribose + nicotinamide + L-lysyl-[protein]</text>
        <dbReference type="Rhea" id="RHEA:47668"/>
        <dbReference type="Rhea" id="RHEA-COMP:9752"/>
        <dbReference type="Rhea" id="RHEA-COMP:11877"/>
        <dbReference type="ChEBI" id="CHEBI:15377"/>
        <dbReference type="ChEBI" id="CHEBI:17154"/>
        <dbReference type="ChEBI" id="CHEBI:29969"/>
        <dbReference type="ChEBI" id="CHEBI:57540"/>
        <dbReference type="ChEBI" id="CHEBI:87830"/>
        <dbReference type="ChEBI" id="CHEBI:87832"/>
    </reaction>
</comment>
<feature type="domain" description="Deacetylase sirtuin-type" evidence="5">
    <location>
        <begin position="1"/>
        <end position="243"/>
    </location>
</feature>
<feature type="binding site" evidence="3 4">
    <location>
        <position position="148"/>
    </location>
    <ligand>
        <name>Zn(2+)</name>
        <dbReference type="ChEBI" id="CHEBI:29105"/>
    </ligand>
</feature>
<dbReference type="GO" id="GO:0036055">
    <property type="term" value="F:protein-succinyllysine desuccinylase activity"/>
    <property type="evidence" value="ECO:0007669"/>
    <property type="project" value="UniProtKB-UniRule"/>
</dbReference>
<dbReference type="Gene3D" id="3.40.50.1220">
    <property type="entry name" value="TPP-binding domain"/>
    <property type="match status" value="1"/>
</dbReference>
<dbReference type="EC" id="2.3.1.286" evidence="3"/>
<evidence type="ECO:0000313" key="6">
    <source>
        <dbReference type="EMBL" id="KMO34449.1"/>
    </source>
</evidence>
<dbReference type="RefSeq" id="WP_048464368.1">
    <property type="nucleotide sequence ID" value="NZ_JBNTQU010000024.1"/>
</dbReference>
<protein>
    <recommendedName>
        <fullName evidence="3">NAD-dependent protein deacylase</fullName>
        <ecNumber evidence="3">2.3.1.286</ecNumber>
    </recommendedName>
    <alternativeName>
        <fullName evidence="3">Regulatory protein SIR2 homolog</fullName>
    </alternativeName>
</protein>
<feature type="binding site" evidence="3 4">
    <location>
        <position position="129"/>
    </location>
    <ligand>
        <name>Zn(2+)</name>
        <dbReference type="ChEBI" id="CHEBI:29105"/>
    </ligand>
</feature>
<feature type="binding site" evidence="3">
    <location>
        <begin position="185"/>
        <end position="187"/>
    </location>
    <ligand>
        <name>NAD(+)</name>
        <dbReference type="ChEBI" id="CHEBI:57540"/>
    </ligand>
</feature>
<evidence type="ECO:0000256" key="1">
    <source>
        <dbReference type="ARBA" id="ARBA00022679"/>
    </source>
</evidence>
<dbReference type="PROSITE" id="PS50305">
    <property type="entry name" value="SIRTUIN"/>
    <property type="match status" value="1"/>
</dbReference>
<evidence type="ECO:0000256" key="4">
    <source>
        <dbReference type="PROSITE-ProRule" id="PRU00236"/>
    </source>
</evidence>
<dbReference type="GO" id="GO:0017136">
    <property type="term" value="F:histone deacetylase activity, NAD-dependent"/>
    <property type="evidence" value="ECO:0007669"/>
    <property type="project" value="TreeGrafter"/>
</dbReference>
<feature type="binding site" evidence="3">
    <location>
        <position position="65"/>
    </location>
    <ligand>
        <name>substrate</name>
    </ligand>
</feature>
<dbReference type="GO" id="GO:0005737">
    <property type="term" value="C:cytoplasm"/>
    <property type="evidence" value="ECO:0007669"/>
    <property type="project" value="UniProtKB-SubCell"/>
</dbReference>
<dbReference type="Proteomes" id="UP000035929">
    <property type="component" value="Unassembled WGS sequence"/>
</dbReference>
<dbReference type="Pfam" id="PF02146">
    <property type="entry name" value="SIR2"/>
    <property type="match status" value="1"/>
</dbReference>
<dbReference type="InterPro" id="IPR003000">
    <property type="entry name" value="Sirtuin"/>
</dbReference>
<sequence>MGGPPVSPGLRDVFVLTGAGISAESGLGTFRDPDGLWRRFDPMRLATPEAFADAPEEVHAFYNLRRQGARAAAPNAAHAALVRLEAGLAARGGRLFLCTQNVDDLHERAGATAVVHMHGELMRARCIACGQGLPWAEDLSVETACPACGQRGGMRPDVVWFGEMPLHLEAIAQALDTSDLFVAIGTSGAVYPAAGFVARARAAGIPTHEINLAPSDTAGLFAQATYGPATQAVPDFVDGLLQTIGGPPS</sequence>
<accession>A0A0J6SLA3</accession>
<feature type="binding site" evidence="3">
    <location>
        <begin position="18"/>
        <end position="37"/>
    </location>
    <ligand>
        <name>NAD(+)</name>
        <dbReference type="ChEBI" id="CHEBI:57540"/>
    </ligand>
</feature>
<dbReference type="AlphaFoldDB" id="A0A0J6SLA3"/>
<comment type="caution">
    <text evidence="6">The sequence shown here is derived from an EMBL/GenBank/DDBJ whole genome shotgun (WGS) entry which is preliminary data.</text>
</comment>
<comment type="function">
    <text evidence="3">NAD-dependent lysine deacetylase and desuccinylase that specifically removes acetyl and succinyl groups on target proteins. Modulates the activities of several proteins which are inactive in their acylated form.</text>
</comment>
<feature type="binding site" evidence="3">
    <location>
        <begin position="100"/>
        <end position="103"/>
    </location>
    <ligand>
        <name>NAD(+)</name>
        <dbReference type="ChEBI" id="CHEBI:57540"/>
    </ligand>
</feature>
<keyword evidence="3 4" id="KW-0479">Metal-binding</keyword>
<dbReference type="InterPro" id="IPR027546">
    <property type="entry name" value="Sirtuin_class_III"/>
</dbReference>
<dbReference type="SUPFAM" id="SSF52467">
    <property type="entry name" value="DHS-like NAD/FAD-binding domain"/>
    <property type="match status" value="1"/>
</dbReference>
<organism evidence="6 7">
    <name type="scientific">Methylobacterium aquaticum</name>
    <dbReference type="NCBI Taxonomy" id="270351"/>
    <lineage>
        <taxon>Bacteria</taxon>
        <taxon>Pseudomonadati</taxon>
        <taxon>Pseudomonadota</taxon>
        <taxon>Alphaproteobacteria</taxon>
        <taxon>Hyphomicrobiales</taxon>
        <taxon>Methylobacteriaceae</taxon>
        <taxon>Methylobacterium</taxon>
    </lineage>
</organism>
<keyword evidence="3" id="KW-0963">Cytoplasm</keyword>
<feature type="binding site" evidence="3">
    <location>
        <begin position="211"/>
        <end position="213"/>
    </location>
    <ligand>
        <name>NAD(+)</name>
        <dbReference type="ChEBI" id="CHEBI:57540"/>
    </ligand>
</feature>
<keyword evidence="1" id="KW-0808">Transferase</keyword>
<keyword evidence="2 3" id="KW-0520">NAD</keyword>
<feature type="active site" description="Proton acceptor" evidence="3 4">
    <location>
        <position position="118"/>
    </location>
</feature>
<dbReference type="EMBL" id="LABX01000103">
    <property type="protein sequence ID" value="KMO34449.1"/>
    <property type="molecule type" value="Genomic_DNA"/>
</dbReference>
<evidence type="ECO:0000256" key="2">
    <source>
        <dbReference type="ARBA" id="ARBA00023027"/>
    </source>
</evidence>
<feature type="binding site" evidence="3">
    <location>
        <position position="229"/>
    </location>
    <ligand>
        <name>NAD(+)</name>
        <dbReference type="ChEBI" id="CHEBI:57540"/>
    </ligand>
</feature>
<evidence type="ECO:0000259" key="5">
    <source>
        <dbReference type="PROSITE" id="PS50305"/>
    </source>
</evidence>
<feature type="binding site" evidence="3 4">
    <location>
        <position position="126"/>
    </location>
    <ligand>
        <name>Zn(2+)</name>
        <dbReference type="ChEBI" id="CHEBI:29105"/>
    </ligand>
</feature>
<comment type="subcellular location">
    <subcellularLocation>
        <location evidence="3">Cytoplasm</location>
    </subcellularLocation>
</comment>
<comment type="catalytic activity">
    <reaction evidence="3">
        <text>N(6)-acetyl-L-lysyl-[protein] + NAD(+) + H2O = 2''-O-acetyl-ADP-D-ribose + nicotinamide + L-lysyl-[protein]</text>
        <dbReference type="Rhea" id="RHEA:43636"/>
        <dbReference type="Rhea" id="RHEA-COMP:9752"/>
        <dbReference type="Rhea" id="RHEA-COMP:10731"/>
        <dbReference type="ChEBI" id="CHEBI:15377"/>
        <dbReference type="ChEBI" id="CHEBI:17154"/>
        <dbReference type="ChEBI" id="CHEBI:29969"/>
        <dbReference type="ChEBI" id="CHEBI:57540"/>
        <dbReference type="ChEBI" id="CHEBI:61930"/>
        <dbReference type="ChEBI" id="CHEBI:83767"/>
        <dbReference type="EC" id="2.3.1.286"/>
    </reaction>
</comment>
<comment type="similarity">
    <text evidence="3">Belongs to the sirtuin family. Class III subfamily.</text>
</comment>
<dbReference type="OrthoDB" id="9800582at2"/>
<proteinExistence type="inferred from homology"/>
<gene>
    <name evidence="3" type="primary">cobB</name>
    <name evidence="6" type="ORF">VP06_13925</name>
</gene>
<feature type="binding site" evidence="3 4">
    <location>
        <position position="145"/>
    </location>
    <ligand>
        <name>Zn(2+)</name>
        <dbReference type="ChEBI" id="CHEBI:29105"/>
    </ligand>
</feature>
<dbReference type="HAMAP" id="MF_01121">
    <property type="entry name" value="Sirtuin_ClassIII"/>
    <property type="match status" value="1"/>
</dbReference>
<dbReference type="GO" id="GO:0008270">
    <property type="term" value="F:zinc ion binding"/>
    <property type="evidence" value="ECO:0007669"/>
    <property type="project" value="UniProtKB-UniRule"/>
</dbReference>
<comment type="domain">
    <text evidence="3">2 residues (Tyr-62 and Arg-65) present in a large hydrophobic pocket are probably involved in substrate specificity. They are important for desuccinylation activity, but dispensable for deacetylation activity.</text>
</comment>
<name>A0A0J6SLA3_9HYPH</name>
<dbReference type="InterPro" id="IPR050134">
    <property type="entry name" value="NAD-dep_sirtuin_deacylases"/>
</dbReference>
<evidence type="ECO:0000256" key="3">
    <source>
        <dbReference type="HAMAP-Rule" id="MF_01121"/>
    </source>
</evidence>
<dbReference type="InterPro" id="IPR026591">
    <property type="entry name" value="Sirtuin_cat_small_dom_sf"/>
</dbReference>
<dbReference type="PANTHER" id="PTHR11085">
    <property type="entry name" value="NAD-DEPENDENT PROTEIN DEACYLASE SIRTUIN-5, MITOCHONDRIAL-RELATED"/>
    <property type="match status" value="1"/>
</dbReference>